<dbReference type="RefSeq" id="WP_194447942.1">
    <property type="nucleotide sequence ID" value="NZ_CP063849.1"/>
</dbReference>
<evidence type="ECO:0000256" key="8">
    <source>
        <dbReference type="ARBA" id="ARBA00023310"/>
    </source>
</evidence>
<organism evidence="16 17">
    <name type="scientific">Paludibaculum fermentans</name>
    <dbReference type="NCBI Taxonomy" id="1473598"/>
    <lineage>
        <taxon>Bacteria</taxon>
        <taxon>Pseudomonadati</taxon>
        <taxon>Acidobacteriota</taxon>
        <taxon>Terriglobia</taxon>
        <taxon>Bryobacterales</taxon>
        <taxon>Bryobacteraceae</taxon>
        <taxon>Paludibaculum</taxon>
    </lineage>
</organism>
<dbReference type="GO" id="GO:0012505">
    <property type="term" value="C:endomembrane system"/>
    <property type="evidence" value="ECO:0007669"/>
    <property type="project" value="UniProtKB-SubCell"/>
</dbReference>
<feature type="chain" id="PRO_5032329827" description="ATP synthase subunit b" evidence="15">
    <location>
        <begin position="18"/>
        <end position="197"/>
    </location>
</feature>
<evidence type="ECO:0000256" key="11">
    <source>
        <dbReference type="ARBA" id="ARBA00037847"/>
    </source>
</evidence>
<evidence type="ECO:0000256" key="14">
    <source>
        <dbReference type="SAM" id="Coils"/>
    </source>
</evidence>
<keyword evidence="1 12" id="KW-0813">Transport</keyword>
<accession>A0A7S7SJ26</accession>
<evidence type="ECO:0000313" key="17">
    <source>
        <dbReference type="Proteomes" id="UP000593892"/>
    </source>
</evidence>
<comment type="function">
    <text evidence="9 12">F(1)F(0) ATP synthase produces ATP from ADP in the presence of a proton or sodium gradient. F-type ATPases consist of two structural domains, F(1) containing the extramembraneous catalytic core and F(0) containing the membrane proton channel, linked together by a central stalk and a peripheral stalk. During catalysis, ATP synthesis in the catalytic domain of F(1) is coupled via a rotary mechanism of the central stalk subunits to proton translocation.</text>
</comment>
<gene>
    <name evidence="12" type="primary">atpF</name>
    <name evidence="16" type="ORF">IRI77_26155</name>
</gene>
<dbReference type="PANTHER" id="PTHR34264">
    <property type="entry name" value="ATP SYNTHASE SUBUNIT B, CHLOROPLASTIC"/>
    <property type="match status" value="1"/>
</dbReference>
<name>A0A7S7SJ26_PALFE</name>
<dbReference type="KEGG" id="pfer:IRI77_26155"/>
<keyword evidence="7 12" id="KW-0472">Membrane</keyword>
<evidence type="ECO:0000313" key="16">
    <source>
        <dbReference type="EMBL" id="QOY86273.1"/>
    </source>
</evidence>
<evidence type="ECO:0000256" key="9">
    <source>
        <dbReference type="ARBA" id="ARBA00025198"/>
    </source>
</evidence>
<feature type="signal peptide" evidence="15">
    <location>
        <begin position="1"/>
        <end position="17"/>
    </location>
</feature>
<keyword evidence="15" id="KW-0732">Signal</keyword>
<evidence type="ECO:0000256" key="1">
    <source>
        <dbReference type="ARBA" id="ARBA00022448"/>
    </source>
</evidence>
<keyword evidence="2 12" id="KW-0138">CF(0)</keyword>
<dbReference type="GO" id="GO:0005886">
    <property type="term" value="C:plasma membrane"/>
    <property type="evidence" value="ECO:0007669"/>
    <property type="project" value="UniProtKB-SubCell"/>
</dbReference>
<evidence type="ECO:0000256" key="2">
    <source>
        <dbReference type="ARBA" id="ARBA00022547"/>
    </source>
</evidence>
<keyword evidence="17" id="KW-1185">Reference proteome</keyword>
<evidence type="ECO:0000256" key="10">
    <source>
        <dbReference type="ARBA" id="ARBA00025614"/>
    </source>
</evidence>
<feature type="coiled-coil region" evidence="14">
    <location>
        <begin position="77"/>
        <end position="140"/>
    </location>
</feature>
<dbReference type="Proteomes" id="UP000593892">
    <property type="component" value="Chromosome"/>
</dbReference>
<dbReference type="EMBL" id="CP063849">
    <property type="protein sequence ID" value="QOY86273.1"/>
    <property type="molecule type" value="Genomic_DNA"/>
</dbReference>
<dbReference type="Pfam" id="PF00430">
    <property type="entry name" value="ATP-synt_B"/>
    <property type="match status" value="1"/>
</dbReference>
<keyword evidence="14" id="KW-0175">Coiled coil</keyword>
<evidence type="ECO:0000256" key="13">
    <source>
        <dbReference type="RuleBase" id="RU003848"/>
    </source>
</evidence>
<protein>
    <recommendedName>
        <fullName evidence="12">ATP synthase subunit b</fullName>
    </recommendedName>
    <alternativeName>
        <fullName evidence="12">ATP synthase F(0) sector subunit b</fullName>
    </alternativeName>
    <alternativeName>
        <fullName evidence="12">ATPase subunit I</fullName>
    </alternativeName>
    <alternativeName>
        <fullName evidence="12">F-type ATPase subunit b</fullName>
        <shortName evidence="12">F-ATPase subunit b</shortName>
    </alternativeName>
</protein>
<reference evidence="16 17" key="1">
    <citation type="submission" date="2020-10" db="EMBL/GenBank/DDBJ databases">
        <title>Complete genome sequence of Paludibaculum fermentans P105T, a facultatively anaerobic acidobacterium capable of dissimilatory Fe(III) reduction.</title>
        <authorList>
            <person name="Dedysh S.N."/>
            <person name="Beletsky A.V."/>
            <person name="Kulichevskaya I.S."/>
            <person name="Mardanov A.V."/>
            <person name="Ravin N.V."/>
        </authorList>
    </citation>
    <scope>NUCLEOTIDE SEQUENCE [LARGE SCALE GENOMIC DNA]</scope>
    <source>
        <strain evidence="16 17">P105</strain>
    </source>
</reference>
<evidence type="ECO:0000256" key="15">
    <source>
        <dbReference type="SAM" id="SignalP"/>
    </source>
</evidence>
<proteinExistence type="inferred from homology"/>
<keyword evidence="3 12" id="KW-0812">Transmembrane</keyword>
<keyword evidence="5 12" id="KW-1133">Transmembrane helix</keyword>
<keyword evidence="4 12" id="KW-0375">Hydrogen ion transport</keyword>
<dbReference type="InterPro" id="IPR002146">
    <property type="entry name" value="ATP_synth_b/b'su_bac/chlpt"/>
</dbReference>
<dbReference type="GO" id="GO:0046933">
    <property type="term" value="F:proton-transporting ATP synthase activity, rotational mechanism"/>
    <property type="evidence" value="ECO:0007669"/>
    <property type="project" value="UniProtKB-UniRule"/>
</dbReference>
<comment type="subunit">
    <text evidence="12">F-type ATPases have 2 components, F(1) - the catalytic core - and F(0) - the membrane proton channel. F(1) has five subunits: alpha(3), beta(3), gamma(1), delta(1), epsilon(1). F(0) has three main subunits: a(1), b(2) and c(10-14). The alpha and beta chains form an alternating ring which encloses part of the gamma chain. F(1) is attached to F(0) by a central stalk formed by the gamma and epsilon chains, while a peripheral stalk is formed by the delta and b chains.</text>
</comment>
<evidence type="ECO:0000256" key="6">
    <source>
        <dbReference type="ARBA" id="ARBA00023065"/>
    </source>
</evidence>
<comment type="function">
    <text evidence="10">Component of the F(0) channel, it forms part of the peripheral stalk, linking F(1) to F(0). The b'-subunit is a diverged and duplicated form of b found in plants and photosynthetic bacteria.</text>
</comment>
<evidence type="ECO:0000256" key="4">
    <source>
        <dbReference type="ARBA" id="ARBA00022781"/>
    </source>
</evidence>
<keyword evidence="6 12" id="KW-0406">Ion transport</keyword>
<evidence type="ECO:0000256" key="3">
    <source>
        <dbReference type="ARBA" id="ARBA00022692"/>
    </source>
</evidence>
<comment type="subcellular location">
    <subcellularLocation>
        <location evidence="12">Cell membrane</location>
        <topology evidence="12">Single-pass membrane protein</topology>
    </subcellularLocation>
    <subcellularLocation>
        <location evidence="11">Endomembrane system</location>
        <topology evidence="11">Single-pass membrane protein</topology>
    </subcellularLocation>
</comment>
<dbReference type="AlphaFoldDB" id="A0A7S7SJ26"/>
<dbReference type="GO" id="GO:0045259">
    <property type="term" value="C:proton-transporting ATP synthase complex"/>
    <property type="evidence" value="ECO:0007669"/>
    <property type="project" value="UniProtKB-KW"/>
</dbReference>
<evidence type="ECO:0000256" key="7">
    <source>
        <dbReference type="ARBA" id="ARBA00023136"/>
    </source>
</evidence>
<keyword evidence="12" id="KW-1003">Cell membrane</keyword>
<dbReference type="CDD" id="cd06503">
    <property type="entry name" value="ATP-synt_Fo_b"/>
    <property type="match status" value="1"/>
</dbReference>
<keyword evidence="8 12" id="KW-0066">ATP synthesis</keyword>
<dbReference type="PANTHER" id="PTHR34264:SF3">
    <property type="entry name" value="ATP SYNTHASE SUBUNIT B, CHLOROPLASTIC"/>
    <property type="match status" value="1"/>
</dbReference>
<comment type="similarity">
    <text evidence="12 13">Belongs to the ATPase B chain family.</text>
</comment>
<sequence length="197" mass="21170">MKRIALLLMLAGTTVWAQEHAEPAKEGHEAAAHEGSDPTLPAKWVNFAILASGLGFLAIKFGGPALKGQQQQILDKMSQASRRAEAAKVQADEMDKRISGLQVEVDAIRKKAATELAAEAARLEKETEQLLAKVEQTAEQEIASSAKFATQQLKATAAKLALDLASQKIRSRMTAGTQGVLVDRFTQHLGDSSELRG</sequence>
<evidence type="ECO:0000256" key="5">
    <source>
        <dbReference type="ARBA" id="ARBA00022989"/>
    </source>
</evidence>
<evidence type="ECO:0000256" key="12">
    <source>
        <dbReference type="HAMAP-Rule" id="MF_01398"/>
    </source>
</evidence>
<dbReference type="HAMAP" id="MF_01398">
    <property type="entry name" value="ATP_synth_b_bprime"/>
    <property type="match status" value="1"/>
</dbReference>